<dbReference type="PANTHER" id="PTHR21541:SF3">
    <property type="entry name" value="STRUCTURE-SPECIFIC ENDONUCLEASE SUBUNIT SLX4"/>
    <property type="match status" value="1"/>
</dbReference>
<feature type="compositionally biased region" description="Basic residues" evidence="1">
    <location>
        <begin position="1"/>
        <end position="21"/>
    </location>
</feature>
<name>A0AAN0JFV2_AMPQE</name>
<protein>
    <recommendedName>
        <fullName evidence="2">BTB domain-containing protein</fullName>
    </recommendedName>
</protein>
<reference evidence="3" key="2">
    <citation type="submission" date="2024-06" db="UniProtKB">
        <authorList>
            <consortium name="EnsemblMetazoa"/>
        </authorList>
    </citation>
    <scope>IDENTIFICATION</scope>
</reference>
<evidence type="ECO:0000259" key="2">
    <source>
        <dbReference type="PROSITE" id="PS50097"/>
    </source>
</evidence>
<accession>A0AAN0JFV2</accession>
<feature type="region of interest" description="Disordered" evidence="1">
    <location>
        <begin position="119"/>
        <end position="140"/>
    </location>
</feature>
<dbReference type="GO" id="GO:0000712">
    <property type="term" value="P:resolution of meiotic recombination intermediates"/>
    <property type="evidence" value="ECO:0007669"/>
    <property type="project" value="TreeGrafter"/>
</dbReference>
<dbReference type="Proteomes" id="UP000007879">
    <property type="component" value="Unassembled WGS sequence"/>
</dbReference>
<dbReference type="PROSITE" id="PS50097">
    <property type="entry name" value="BTB"/>
    <property type="match status" value="1"/>
</dbReference>
<keyword evidence="4" id="KW-1185">Reference proteome</keyword>
<reference evidence="4" key="1">
    <citation type="journal article" date="2010" name="Nature">
        <title>The Amphimedon queenslandica genome and the evolution of animal complexity.</title>
        <authorList>
            <person name="Srivastava M."/>
            <person name="Simakov O."/>
            <person name="Chapman J."/>
            <person name="Fahey B."/>
            <person name="Gauthier M.E."/>
            <person name="Mitros T."/>
            <person name="Richards G.S."/>
            <person name="Conaco C."/>
            <person name="Dacre M."/>
            <person name="Hellsten U."/>
            <person name="Larroux C."/>
            <person name="Putnam N.H."/>
            <person name="Stanke M."/>
            <person name="Adamska M."/>
            <person name="Darling A."/>
            <person name="Degnan S.M."/>
            <person name="Oakley T.H."/>
            <person name="Plachetzki D.C."/>
            <person name="Zhai Y."/>
            <person name="Adamski M."/>
            <person name="Calcino A."/>
            <person name="Cummins S.F."/>
            <person name="Goodstein D.M."/>
            <person name="Harris C."/>
            <person name="Jackson D.J."/>
            <person name="Leys S.P."/>
            <person name="Shu S."/>
            <person name="Woodcroft B.J."/>
            <person name="Vervoort M."/>
            <person name="Kosik K.S."/>
            <person name="Manning G."/>
            <person name="Degnan B.M."/>
            <person name="Rokhsar D.S."/>
        </authorList>
    </citation>
    <scope>NUCLEOTIDE SEQUENCE [LARGE SCALE GENOMIC DNA]</scope>
</reference>
<dbReference type="PANTHER" id="PTHR21541">
    <property type="entry name" value="BTB POZ DOMAIN CONTAINING 12"/>
    <property type="match status" value="1"/>
</dbReference>
<gene>
    <name evidence="3" type="primary">109584379</name>
</gene>
<dbReference type="CDD" id="cd22999">
    <property type="entry name" value="SAP_SLX4"/>
    <property type="match status" value="1"/>
</dbReference>
<sequence>MDSRHGPKKHKLSLKRRNPSKLKKEQEPQETVAQPKIDSDYEVWSKGQWDSEGDTVNIKKIKMEHIVDDDGDDFKIPTINIKKLKKTKGKENDEALKVIESEQLQLAMALSSSEISPPIGQSYNIKSKSRHKKGELRSPPTLLTSSIQNEVIATRLEELFTCQSPAAAVGSKDKDDVPLADQLSLQCPTDGQSHGSSEFSGYKTLWVLSASGPEEPPSVFNVPGLKDFIDGSEVNESKCCICHSDPCLATLALNSPVPNSLVPNSPVPNSPVPISPVPNSLVPNSPIPNSPVPNSIGMKTEVDVPLMRIDDDLSPTKRLKTDLNNLLTSSVYSDVVIKVSNGRRINGHSSILSVRSPAMARVLSSLSPDNLSIDCSSFSFESVNIFMRFMYAAAIPGGEVSAEIKQELITLSELWEVPDLLKILITTPTSSSLTTPTISPEHIPAMPSPLEGEMGCSSSVPTSSDEECTCMSHDIPIKAQSVIDTPSGCGYGAMLITPAGERRSVLQSDDNITPMPDYRAMATPHLKSACSKFGVRALPKKKMIQLLEQIYTYNHPLMKKDILLMSPKVQEIKVKLIVNVLEMLLLVTLRCIKIY</sequence>
<dbReference type="Gene3D" id="3.30.710.10">
    <property type="entry name" value="Potassium Channel Kv1.1, Chain A"/>
    <property type="match status" value="1"/>
</dbReference>
<organism evidence="3 4">
    <name type="scientific">Amphimedon queenslandica</name>
    <name type="common">Sponge</name>
    <dbReference type="NCBI Taxonomy" id="400682"/>
    <lineage>
        <taxon>Eukaryota</taxon>
        <taxon>Metazoa</taxon>
        <taxon>Porifera</taxon>
        <taxon>Demospongiae</taxon>
        <taxon>Heteroscleromorpha</taxon>
        <taxon>Haplosclerida</taxon>
        <taxon>Niphatidae</taxon>
        <taxon>Amphimedon</taxon>
    </lineage>
</organism>
<evidence type="ECO:0000256" key="1">
    <source>
        <dbReference type="SAM" id="MobiDB-lite"/>
    </source>
</evidence>
<dbReference type="EnsemblMetazoa" id="XM_020000108.1">
    <property type="protein sequence ID" value="XP_019855667.1"/>
    <property type="gene ID" value="LOC109584379"/>
</dbReference>
<evidence type="ECO:0000313" key="3">
    <source>
        <dbReference type="EnsemblMetazoa" id="XP_019855667.1"/>
    </source>
</evidence>
<dbReference type="AlphaFoldDB" id="A0AAN0JFV2"/>
<dbReference type="SUPFAM" id="SSF54695">
    <property type="entry name" value="POZ domain"/>
    <property type="match status" value="1"/>
</dbReference>
<dbReference type="InterPro" id="IPR000210">
    <property type="entry name" value="BTB/POZ_dom"/>
</dbReference>
<feature type="domain" description="BTB" evidence="2">
    <location>
        <begin position="333"/>
        <end position="399"/>
    </location>
</feature>
<proteinExistence type="predicted"/>
<evidence type="ECO:0000313" key="4">
    <source>
        <dbReference type="Proteomes" id="UP000007879"/>
    </source>
</evidence>
<feature type="region of interest" description="Disordered" evidence="1">
    <location>
        <begin position="1"/>
        <end position="38"/>
    </location>
</feature>
<dbReference type="GO" id="GO:0033557">
    <property type="term" value="C:Slx1-Slx4 complex"/>
    <property type="evidence" value="ECO:0007669"/>
    <property type="project" value="TreeGrafter"/>
</dbReference>
<dbReference type="Pfam" id="PF00651">
    <property type="entry name" value="BTB"/>
    <property type="match status" value="1"/>
</dbReference>
<dbReference type="InterPro" id="IPR011333">
    <property type="entry name" value="SKP1/BTB/POZ_sf"/>
</dbReference>